<dbReference type="AlphaFoldDB" id="A0A6A6DBL2"/>
<reference evidence="1" key="1">
    <citation type="journal article" date="2020" name="Stud. Mycol.">
        <title>101 Dothideomycetes genomes: a test case for predicting lifestyles and emergence of pathogens.</title>
        <authorList>
            <person name="Haridas S."/>
            <person name="Albert R."/>
            <person name="Binder M."/>
            <person name="Bloem J."/>
            <person name="Labutti K."/>
            <person name="Salamov A."/>
            <person name="Andreopoulos B."/>
            <person name="Baker S."/>
            <person name="Barry K."/>
            <person name="Bills G."/>
            <person name="Bluhm B."/>
            <person name="Cannon C."/>
            <person name="Castanera R."/>
            <person name="Culley D."/>
            <person name="Daum C."/>
            <person name="Ezra D."/>
            <person name="Gonzalez J."/>
            <person name="Henrissat B."/>
            <person name="Kuo A."/>
            <person name="Liang C."/>
            <person name="Lipzen A."/>
            <person name="Lutzoni F."/>
            <person name="Magnuson J."/>
            <person name="Mondo S."/>
            <person name="Nolan M."/>
            <person name="Ohm R."/>
            <person name="Pangilinan J."/>
            <person name="Park H.-J."/>
            <person name="Ramirez L."/>
            <person name="Alfaro M."/>
            <person name="Sun H."/>
            <person name="Tritt A."/>
            <person name="Yoshinaga Y."/>
            <person name="Zwiers L.-H."/>
            <person name="Turgeon B."/>
            <person name="Goodwin S."/>
            <person name="Spatafora J."/>
            <person name="Crous P."/>
            <person name="Grigoriev I."/>
        </authorList>
    </citation>
    <scope>NUCLEOTIDE SEQUENCE</scope>
    <source>
        <strain evidence="1">CBS 207.26</strain>
    </source>
</reference>
<dbReference type="PANTHER" id="PTHR43975">
    <property type="entry name" value="ZGC:101858"/>
    <property type="match status" value="1"/>
</dbReference>
<keyword evidence="2" id="KW-1185">Reference proteome</keyword>
<gene>
    <name evidence="1" type="ORF">K469DRAFT_697639</name>
</gene>
<dbReference type="Pfam" id="PF00106">
    <property type="entry name" value="adh_short"/>
    <property type="match status" value="1"/>
</dbReference>
<dbReference type="EMBL" id="ML994698">
    <property type="protein sequence ID" value="KAF2176944.1"/>
    <property type="molecule type" value="Genomic_DNA"/>
</dbReference>
<evidence type="ECO:0008006" key="3">
    <source>
        <dbReference type="Google" id="ProtNLM"/>
    </source>
</evidence>
<accession>A0A6A6DBL2</accession>
<dbReference type="OrthoDB" id="1933717at2759"/>
<dbReference type="PANTHER" id="PTHR43975:SF2">
    <property type="entry name" value="EG:BACR7A4.14 PROTEIN-RELATED"/>
    <property type="match status" value="1"/>
</dbReference>
<organism evidence="1 2">
    <name type="scientific">Zopfia rhizophila CBS 207.26</name>
    <dbReference type="NCBI Taxonomy" id="1314779"/>
    <lineage>
        <taxon>Eukaryota</taxon>
        <taxon>Fungi</taxon>
        <taxon>Dikarya</taxon>
        <taxon>Ascomycota</taxon>
        <taxon>Pezizomycotina</taxon>
        <taxon>Dothideomycetes</taxon>
        <taxon>Dothideomycetes incertae sedis</taxon>
        <taxon>Zopfiaceae</taxon>
        <taxon>Zopfia</taxon>
    </lineage>
</organism>
<evidence type="ECO:0000313" key="1">
    <source>
        <dbReference type="EMBL" id="KAF2176944.1"/>
    </source>
</evidence>
<protein>
    <recommendedName>
        <fullName evidence="3">NAD(P)-binding protein</fullName>
    </recommendedName>
</protein>
<evidence type="ECO:0000313" key="2">
    <source>
        <dbReference type="Proteomes" id="UP000800200"/>
    </source>
</evidence>
<dbReference type="InterPro" id="IPR036291">
    <property type="entry name" value="NAD(P)-bd_dom_sf"/>
</dbReference>
<dbReference type="Proteomes" id="UP000800200">
    <property type="component" value="Unassembled WGS sequence"/>
</dbReference>
<dbReference type="Gene3D" id="3.40.50.720">
    <property type="entry name" value="NAD(P)-binding Rossmann-like Domain"/>
    <property type="match status" value="2"/>
</dbReference>
<proteinExistence type="predicted"/>
<name>A0A6A6DBL2_9PEZI</name>
<dbReference type="InterPro" id="IPR002347">
    <property type="entry name" value="SDR_fam"/>
</dbReference>
<dbReference type="SUPFAM" id="SSF51735">
    <property type="entry name" value="NAD(P)-binding Rossmann-fold domains"/>
    <property type="match status" value="1"/>
</dbReference>
<sequence>MSFFFAHDSRPTYRWTRTIGFRHLTKTTHRTQYPATEPTIYLNSTTGNAVVISGVAIGIGYAIASDFSAEGAATVVLLMHRTKAPKETSTNLNAENAAAKRNTAVSTYPLDMRDTAATNSVFHAVRKRLVRDAFGRTVLGDMNVVRTFLKPETLFIPLASMNDIAKSTSSTKVPTQEKVIVDVSSVAAHLALPGLAAYIGSKLAFHMRDAAASQRGCFHAGTLCMPAARRNEMKEHTMECDDESLPADFAVWLASPAADSLKGRFLPSAWDVEELLAMRRKFEEDPELCVVTLKY</sequence>